<dbReference type="InterPro" id="IPR036179">
    <property type="entry name" value="Ig-like_dom_sf"/>
</dbReference>
<dbReference type="InterPro" id="IPR015631">
    <property type="entry name" value="CD2/SLAM_rcpt"/>
</dbReference>
<keyword evidence="3 6" id="KW-0472">Membrane</keyword>
<reference evidence="9 10" key="1">
    <citation type="submission" date="2021-05" db="EMBL/GenBank/DDBJ databases">
        <authorList>
            <person name="Zahm M."/>
            <person name="Klopp C."/>
            <person name="Cabau C."/>
            <person name="Kuhl H."/>
            <person name="Suciu R."/>
            <person name="Ciorpac M."/>
            <person name="Holostenco D."/>
            <person name="Gessner J."/>
            <person name="Wuertz S."/>
            <person name="Hohne C."/>
            <person name="Stock M."/>
            <person name="Gislard M."/>
            <person name="Lluch J."/>
            <person name="Milhes M."/>
            <person name="Lampietro C."/>
            <person name="Lopez Roques C."/>
            <person name="Donnadieu C."/>
            <person name="Du K."/>
            <person name="Schartl M."/>
            <person name="Guiguen Y."/>
        </authorList>
    </citation>
    <scope>NUCLEOTIDE SEQUENCE [LARGE SCALE GENOMIC DNA]</scope>
    <source>
        <strain evidence="9">Hh-F2</strain>
        <tissue evidence="9">Blood</tissue>
    </source>
</reference>
<dbReference type="PANTHER" id="PTHR12080">
    <property type="entry name" value="SIGNALING LYMPHOCYTIC ACTIVATION MOLECULE"/>
    <property type="match status" value="1"/>
</dbReference>
<dbReference type="InterPro" id="IPR013783">
    <property type="entry name" value="Ig-like_fold"/>
</dbReference>
<dbReference type="InterPro" id="IPR003599">
    <property type="entry name" value="Ig_sub"/>
</dbReference>
<dbReference type="SMART" id="SM00409">
    <property type="entry name" value="IG"/>
    <property type="match status" value="2"/>
</dbReference>
<evidence type="ECO:0000313" key="9">
    <source>
        <dbReference type="EMBL" id="KAK6468746.1"/>
    </source>
</evidence>
<evidence type="ECO:0000259" key="8">
    <source>
        <dbReference type="PROSITE" id="PS50835"/>
    </source>
</evidence>
<evidence type="ECO:0000256" key="1">
    <source>
        <dbReference type="ARBA" id="ARBA00004370"/>
    </source>
</evidence>
<comment type="subcellular location">
    <subcellularLocation>
        <location evidence="1">Membrane</location>
    </subcellularLocation>
</comment>
<feature type="region of interest" description="Disordered" evidence="5">
    <location>
        <begin position="323"/>
        <end position="354"/>
    </location>
</feature>
<feature type="transmembrane region" description="Helical" evidence="6">
    <location>
        <begin position="292"/>
        <end position="314"/>
    </location>
</feature>
<keyword evidence="4" id="KW-0325">Glycoprotein</keyword>
<evidence type="ECO:0000256" key="6">
    <source>
        <dbReference type="SAM" id="Phobius"/>
    </source>
</evidence>
<sequence length="377" mass="42017">MASLRKLLGLVCLSCFLQICTDLPARTPSSPPTGSNQDPQQVDGLVGGNVTLPLEYNYVGEELFWSYNDNNTGQIVYIALIPTNGKPTEYYPLKYKLDSTGSLKIICLQKEDSRVYQADVPKGKKFKKNYSLSVYTEPKPRVEICPDTCVLLCSVENDSNVTLSWLKGDGTILNKTSSVNETTLVISHDMPLDNVTYTCVASNPASNRTTNVTCHSNRWTDHTLPDEMCLRSWSSTCVLMGSGQRIIWIRNGSSLNRTQLGLSRDDVLCVDSNQTSHGSLWDCKKNEWEVSYTILIVFAVVILAGLTGCCVCWCKKKKKKEPEPSIQWSSYHNDASEKDNDISDYDDDDDNDIGDMIVKEKSSLIQNGQIPDDDETS</sequence>
<organism evidence="9 10">
    <name type="scientific">Huso huso</name>
    <name type="common">Beluga</name>
    <name type="synonym">Acipenser huso</name>
    <dbReference type="NCBI Taxonomy" id="61971"/>
    <lineage>
        <taxon>Eukaryota</taxon>
        <taxon>Metazoa</taxon>
        <taxon>Chordata</taxon>
        <taxon>Craniata</taxon>
        <taxon>Vertebrata</taxon>
        <taxon>Euteleostomi</taxon>
        <taxon>Actinopterygii</taxon>
        <taxon>Chondrostei</taxon>
        <taxon>Acipenseriformes</taxon>
        <taxon>Acipenseridae</taxon>
        <taxon>Huso</taxon>
    </lineage>
</organism>
<feature type="compositionally biased region" description="Acidic residues" evidence="5">
    <location>
        <begin position="342"/>
        <end position="353"/>
    </location>
</feature>
<gene>
    <name evidence="9" type="ORF">HHUSO_G33077</name>
</gene>
<comment type="caution">
    <text evidence="9">The sequence shown here is derived from an EMBL/GenBank/DDBJ whole genome shotgun (WGS) entry which is preliminary data.</text>
</comment>
<keyword evidence="10" id="KW-1185">Reference proteome</keyword>
<feature type="signal peptide" evidence="7">
    <location>
        <begin position="1"/>
        <end position="22"/>
    </location>
</feature>
<evidence type="ECO:0000313" key="10">
    <source>
        <dbReference type="Proteomes" id="UP001369086"/>
    </source>
</evidence>
<name>A0ABR0Y7W0_HUSHU</name>
<evidence type="ECO:0000256" key="7">
    <source>
        <dbReference type="SAM" id="SignalP"/>
    </source>
</evidence>
<keyword evidence="2 7" id="KW-0732">Signal</keyword>
<dbReference type="InterPro" id="IPR007110">
    <property type="entry name" value="Ig-like_dom"/>
</dbReference>
<evidence type="ECO:0000256" key="2">
    <source>
        <dbReference type="ARBA" id="ARBA00022729"/>
    </source>
</evidence>
<dbReference type="Gene3D" id="2.60.40.10">
    <property type="entry name" value="Immunoglobulins"/>
    <property type="match status" value="2"/>
</dbReference>
<accession>A0ABR0Y7W0</accession>
<keyword evidence="6" id="KW-1133">Transmembrane helix</keyword>
<proteinExistence type="predicted"/>
<keyword evidence="6" id="KW-0812">Transmembrane</keyword>
<protein>
    <submittedName>
        <fullName evidence="9">SLAM family member 5-like isoform X1</fullName>
    </submittedName>
</protein>
<evidence type="ECO:0000256" key="5">
    <source>
        <dbReference type="SAM" id="MobiDB-lite"/>
    </source>
</evidence>
<dbReference type="PANTHER" id="PTHR12080:SF48">
    <property type="entry name" value="IMMUNOGLOBULIN SUBTYPE DOMAIN-CONTAINING PROTEIN"/>
    <property type="match status" value="1"/>
</dbReference>
<dbReference type="EMBL" id="JAHFZB010000042">
    <property type="protein sequence ID" value="KAK6468746.1"/>
    <property type="molecule type" value="Genomic_DNA"/>
</dbReference>
<evidence type="ECO:0000256" key="4">
    <source>
        <dbReference type="ARBA" id="ARBA00023180"/>
    </source>
</evidence>
<dbReference type="Pfam" id="PF13927">
    <property type="entry name" value="Ig_3"/>
    <property type="match status" value="1"/>
</dbReference>
<dbReference type="Proteomes" id="UP001369086">
    <property type="component" value="Unassembled WGS sequence"/>
</dbReference>
<dbReference type="SUPFAM" id="SSF48726">
    <property type="entry name" value="Immunoglobulin"/>
    <property type="match status" value="2"/>
</dbReference>
<evidence type="ECO:0000256" key="3">
    <source>
        <dbReference type="ARBA" id="ARBA00023136"/>
    </source>
</evidence>
<dbReference type="PROSITE" id="PS50835">
    <property type="entry name" value="IG_LIKE"/>
    <property type="match status" value="1"/>
</dbReference>
<feature type="chain" id="PRO_5046778757" evidence="7">
    <location>
        <begin position="23"/>
        <end position="377"/>
    </location>
</feature>
<dbReference type="CDD" id="cd00096">
    <property type="entry name" value="Ig"/>
    <property type="match status" value="1"/>
</dbReference>
<feature type="domain" description="Ig-like" evidence="8">
    <location>
        <begin position="121"/>
        <end position="213"/>
    </location>
</feature>